<comment type="caution">
    <text evidence="4">Lacks conserved residue(s) required for the propagation of feature annotation.</text>
</comment>
<evidence type="ECO:0000256" key="4">
    <source>
        <dbReference type="PROSITE-ProRule" id="PRU00169"/>
    </source>
</evidence>
<dbReference type="Proteomes" id="UP000248790">
    <property type="component" value="Unassembled WGS sequence"/>
</dbReference>
<dbReference type="PANTHER" id="PTHR44688">
    <property type="entry name" value="DNA-BINDING TRANSCRIPTIONAL ACTIVATOR DEVR_DOSR"/>
    <property type="match status" value="1"/>
</dbReference>
<dbReference type="SUPFAM" id="SSF46894">
    <property type="entry name" value="C-terminal effector domain of the bipartite response regulators"/>
    <property type="match status" value="1"/>
</dbReference>
<keyword evidence="1" id="KW-0805">Transcription regulation</keyword>
<dbReference type="EMBL" id="QLMC01000001">
    <property type="protein sequence ID" value="RAK02574.1"/>
    <property type="molecule type" value="Genomic_DNA"/>
</dbReference>
<dbReference type="PRINTS" id="PR00038">
    <property type="entry name" value="HTHLUXR"/>
</dbReference>
<dbReference type="InterPro" id="IPR016032">
    <property type="entry name" value="Sig_transdc_resp-reg_C-effctor"/>
</dbReference>
<evidence type="ECO:0000313" key="7">
    <source>
        <dbReference type="EMBL" id="RAK02574.1"/>
    </source>
</evidence>
<dbReference type="PANTHER" id="PTHR44688:SF16">
    <property type="entry name" value="DNA-BINDING TRANSCRIPTIONAL ACTIVATOR DEVR_DOSR"/>
    <property type="match status" value="1"/>
</dbReference>
<sequence length="246" mass="28059">MLICSFKRKAAIFIMNNTNSKQESSSPSFSLRRKDFSILVAQAELFTCEVLCQLLKEQGYNVVGKAIEMEDTLQQIRVKQPQCVILESEISGRRSVDIVQQARSDNQRTKFILYTSKPDLKLVANAMQQGFYGFLYANDGLDELYKCFQTISSGGFYYSPGFLLLLKNYGMNVMTDEVKQQLNRLTERELEILRLIAVGTPGHEIADRLYISYRTLANHKTNMAQKLDLGSCRNLARFGISVKDYL</sequence>
<evidence type="ECO:0000256" key="2">
    <source>
        <dbReference type="ARBA" id="ARBA00023125"/>
    </source>
</evidence>
<name>A0A327X924_LARAB</name>
<gene>
    <name evidence="7" type="ORF">LX87_00694</name>
</gene>
<feature type="domain" description="Response regulatory" evidence="6">
    <location>
        <begin position="37"/>
        <end position="152"/>
    </location>
</feature>
<dbReference type="Gene3D" id="3.40.50.2300">
    <property type="match status" value="1"/>
</dbReference>
<comment type="caution">
    <text evidence="7">The sequence shown here is derived from an EMBL/GenBank/DDBJ whole genome shotgun (WGS) entry which is preliminary data.</text>
</comment>
<evidence type="ECO:0000256" key="3">
    <source>
        <dbReference type="ARBA" id="ARBA00023163"/>
    </source>
</evidence>
<protein>
    <submittedName>
        <fullName evidence="7">LuxR family two component transcriptional regulator</fullName>
    </submittedName>
</protein>
<proteinExistence type="predicted"/>
<dbReference type="InterPro" id="IPR011006">
    <property type="entry name" value="CheY-like_superfamily"/>
</dbReference>
<evidence type="ECO:0000256" key="1">
    <source>
        <dbReference type="ARBA" id="ARBA00023015"/>
    </source>
</evidence>
<dbReference type="CDD" id="cd06170">
    <property type="entry name" value="LuxR_C_like"/>
    <property type="match status" value="1"/>
</dbReference>
<dbReference type="GO" id="GO:0003677">
    <property type="term" value="F:DNA binding"/>
    <property type="evidence" value="ECO:0007669"/>
    <property type="project" value="UniProtKB-KW"/>
</dbReference>
<reference evidence="7 8" key="1">
    <citation type="submission" date="2018-06" db="EMBL/GenBank/DDBJ databases">
        <title>Genomic Encyclopedia of Archaeal and Bacterial Type Strains, Phase II (KMG-II): from individual species to whole genera.</title>
        <authorList>
            <person name="Goeker M."/>
        </authorList>
    </citation>
    <scope>NUCLEOTIDE SEQUENCE [LARGE SCALE GENOMIC DNA]</scope>
    <source>
        <strain evidence="7 8">DSM 21851</strain>
    </source>
</reference>
<dbReference type="GO" id="GO:0000160">
    <property type="term" value="P:phosphorelay signal transduction system"/>
    <property type="evidence" value="ECO:0007669"/>
    <property type="project" value="InterPro"/>
</dbReference>
<evidence type="ECO:0000259" key="6">
    <source>
        <dbReference type="PROSITE" id="PS50110"/>
    </source>
</evidence>
<keyword evidence="3" id="KW-0804">Transcription</keyword>
<dbReference type="Pfam" id="PF00072">
    <property type="entry name" value="Response_reg"/>
    <property type="match status" value="1"/>
</dbReference>
<dbReference type="InterPro" id="IPR000792">
    <property type="entry name" value="Tscrpt_reg_LuxR_C"/>
</dbReference>
<dbReference type="AlphaFoldDB" id="A0A327X924"/>
<dbReference type="Pfam" id="PF00196">
    <property type="entry name" value="GerE"/>
    <property type="match status" value="1"/>
</dbReference>
<feature type="domain" description="HTH luxR-type" evidence="5">
    <location>
        <begin position="178"/>
        <end position="243"/>
    </location>
</feature>
<keyword evidence="2" id="KW-0238">DNA-binding</keyword>
<accession>A0A327X924</accession>
<dbReference type="GO" id="GO:0006355">
    <property type="term" value="P:regulation of DNA-templated transcription"/>
    <property type="evidence" value="ECO:0007669"/>
    <property type="project" value="InterPro"/>
</dbReference>
<evidence type="ECO:0000313" key="8">
    <source>
        <dbReference type="Proteomes" id="UP000248790"/>
    </source>
</evidence>
<dbReference type="SMART" id="SM00448">
    <property type="entry name" value="REC"/>
    <property type="match status" value="1"/>
</dbReference>
<dbReference type="PROSITE" id="PS50043">
    <property type="entry name" value="HTH_LUXR_2"/>
    <property type="match status" value="1"/>
</dbReference>
<organism evidence="7 8">
    <name type="scientific">Larkinella arboricola</name>
    <dbReference type="NCBI Taxonomy" id="643671"/>
    <lineage>
        <taxon>Bacteria</taxon>
        <taxon>Pseudomonadati</taxon>
        <taxon>Bacteroidota</taxon>
        <taxon>Cytophagia</taxon>
        <taxon>Cytophagales</taxon>
        <taxon>Spirosomataceae</taxon>
        <taxon>Larkinella</taxon>
    </lineage>
</organism>
<dbReference type="SMART" id="SM00421">
    <property type="entry name" value="HTH_LUXR"/>
    <property type="match status" value="1"/>
</dbReference>
<dbReference type="InterPro" id="IPR001789">
    <property type="entry name" value="Sig_transdc_resp-reg_receiver"/>
</dbReference>
<keyword evidence="8" id="KW-1185">Reference proteome</keyword>
<evidence type="ECO:0000259" key="5">
    <source>
        <dbReference type="PROSITE" id="PS50043"/>
    </source>
</evidence>
<dbReference type="PROSITE" id="PS50110">
    <property type="entry name" value="RESPONSE_REGULATORY"/>
    <property type="match status" value="1"/>
</dbReference>
<dbReference type="SUPFAM" id="SSF52172">
    <property type="entry name" value="CheY-like"/>
    <property type="match status" value="1"/>
</dbReference>